<gene>
    <name evidence="3" type="ORF">ACFFVI_10620</name>
</gene>
<feature type="compositionally biased region" description="Basic and acidic residues" evidence="1">
    <location>
        <begin position="431"/>
        <end position="445"/>
    </location>
</feature>
<evidence type="ECO:0000256" key="1">
    <source>
        <dbReference type="SAM" id="MobiDB-lite"/>
    </source>
</evidence>
<name>A0ABV5LTM3_9ACTN</name>
<feature type="region of interest" description="Disordered" evidence="1">
    <location>
        <begin position="426"/>
        <end position="445"/>
    </location>
</feature>
<dbReference type="PANTHER" id="PTHR37809:SF1">
    <property type="entry name" value="RIBOSOMAL PROTEIN S12 METHYLTHIOTRANSFERASE ACCESSORY FACTOR YCAO"/>
    <property type="match status" value="1"/>
</dbReference>
<sequence>MSGSEPGIAERYRAALPPGDVHEVDLTGFDRTGVPVVATVWRPEPGSATSGHGVGYGAREVEARIGAYGELAEQVLLDAALARQVPVEGSRAELVLARGEAGVVDPRRLVLPAGAPVDPDRPLRWLPMRRWESGEEVLVPAECVAPHAAGIRGGPPAGGWLVTPITNGMGAGDTLERAVLHGLGELLQRDGNTVSFRALEQGTVVTGVDEDPVTADVLARLQAAGLDVTVRLASTEFATVVHAVAEEDPTTADPMVLGAVGEAADPDAARAVRKALLELASSRARRAFAFGPLERLRDLAPEYLAAELAAPLPPQEERALRAMTAWTRLSGPEMADRLAPLHRRTATVALADLPRSAPVDVPTGLAATLDRLAGFDVLVAARTVEGPLGPVAVAKVVVPGLEVETLSYARIGERVAARLLDRGSDLVGRGAPDRPGREPVRLTPEAEERLGGPVWFDVAAAEREVGELYPLYREPTRHAPHR</sequence>
<proteinExistence type="predicted"/>
<dbReference type="Gene3D" id="3.30.160.660">
    <property type="match status" value="1"/>
</dbReference>
<evidence type="ECO:0000259" key="2">
    <source>
        <dbReference type="PROSITE" id="PS51664"/>
    </source>
</evidence>
<organism evidence="3 4">
    <name type="scientific">Kineococcus gynurae</name>
    <dbReference type="NCBI Taxonomy" id="452979"/>
    <lineage>
        <taxon>Bacteria</taxon>
        <taxon>Bacillati</taxon>
        <taxon>Actinomycetota</taxon>
        <taxon>Actinomycetes</taxon>
        <taxon>Kineosporiales</taxon>
        <taxon>Kineosporiaceae</taxon>
        <taxon>Kineococcus</taxon>
    </lineage>
</organism>
<reference evidence="3 4" key="1">
    <citation type="submission" date="2024-09" db="EMBL/GenBank/DDBJ databases">
        <authorList>
            <person name="Sun Q."/>
            <person name="Mori K."/>
        </authorList>
    </citation>
    <scope>NUCLEOTIDE SEQUENCE [LARGE SCALE GENOMIC DNA]</scope>
    <source>
        <strain evidence="3 4">TISTR 1856</strain>
    </source>
</reference>
<dbReference type="Proteomes" id="UP001589748">
    <property type="component" value="Unassembled WGS sequence"/>
</dbReference>
<dbReference type="InterPro" id="IPR003776">
    <property type="entry name" value="YcaO-like_dom"/>
</dbReference>
<dbReference type="Gene3D" id="3.30.40.250">
    <property type="match status" value="1"/>
</dbReference>
<dbReference type="Gene3D" id="3.30.1330.230">
    <property type="match status" value="1"/>
</dbReference>
<accession>A0ABV5LTM3</accession>
<feature type="domain" description="YcaO" evidence="2">
    <location>
        <begin position="55"/>
        <end position="482"/>
    </location>
</feature>
<dbReference type="Pfam" id="PF02624">
    <property type="entry name" value="YcaO"/>
    <property type="match status" value="1"/>
</dbReference>
<comment type="caution">
    <text evidence="3">The sequence shown here is derived from an EMBL/GenBank/DDBJ whole genome shotgun (WGS) entry which is preliminary data.</text>
</comment>
<evidence type="ECO:0000313" key="4">
    <source>
        <dbReference type="Proteomes" id="UP001589748"/>
    </source>
</evidence>
<keyword evidence="4" id="KW-1185">Reference proteome</keyword>
<dbReference type="PROSITE" id="PS51664">
    <property type="entry name" value="YCAO"/>
    <property type="match status" value="1"/>
</dbReference>
<dbReference type="RefSeq" id="WP_380139104.1">
    <property type="nucleotide sequence ID" value="NZ_JBHLUI010000010.1"/>
</dbReference>
<evidence type="ECO:0000313" key="3">
    <source>
        <dbReference type="EMBL" id="MFB9377423.1"/>
    </source>
</evidence>
<protein>
    <submittedName>
        <fullName evidence="3">YcaO-like family protein</fullName>
    </submittedName>
</protein>
<dbReference type="PANTHER" id="PTHR37809">
    <property type="entry name" value="RIBOSOMAL PROTEIN S12 METHYLTHIOTRANSFERASE ACCESSORY FACTOR YCAO"/>
    <property type="match status" value="1"/>
</dbReference>
<dbReference type="EMBL" id="JBHMDM010000005">
    <property type="protein sequence ID" value="MFB9377423.1"/>
    <property type="molecule type" value="Genomic_DNA"/>
</dbReference>